<dbReference type="InterPro" id="IPR050407">
    <property type="entry name" value="Geranylgeranyl_reductase"/>
</dbReference>
<dbReference type="PRINTS" id="PR00420">
    <property type="entry name" value="RNGMNOXGNASE"/>
</dbReference>
<dbReference type="InterPro" id="IPR002938">
    <property type="entry name" value="FAD-bd"/>
</dbReference>
<gene>
    <name evidence="2" type="ORF">JDN41_05030</name>
</gene>
<keyword evidence="2" id="KW-0503">Monooxygenase</keyword>
<dbReference type="Gene3D" id="3.50.50.60">
    <property type="entry name" value="FAD/NAD(P)-binding domain"/>
    <property type="match status" value="1"/>
</dbReference>
<dbReference type="AlphaFoldDB" id="A0A8I1GE99"/>
<dbReference type="PANTHER" id="PTHR42685">
    <property type="entry name" value="GERANYLGERANYL DIPHOSPHATE REDUCTASE"/>
    <property type="match status" value="1"/>
</dbReference>
<evidence type="ECO:0000313" key="2">
    <source>
        <dbReference type="EMBL" id="MBJ7542918.1"/>
    </source>
</evidence>
<evidence type="ECO:0000313" key="3">
    <source>
        <dbReference type="Proteomes" id="UP000623250"/>
    </source>
</evidence>
<proteinExistence type="predicted"/>
<dbReference type="EMBL" id="JAEMUK010000009">
    <property type="protein sequence ID" value="MBJ7542918.1"/>
    <property type="molecule type" value="Genomic_DNA"/>
</dbReference>
<keyword evidence="2" id="KW-0560">Oxidoreductase</keyword>
<comment type="caution">
    <text evidence="2">The sequence shown here is derived from an EMBL/GenBank/DDBJ whole genome shotgun (WGS) entry which is preliminary data.</text>
</comment>
<evidence type="ECO:0000259" key="1">
    <source>
        <dbReference type="Pfam" id="PF01494"/>
    </source>
</evidence>
<name>A0A8I1GE99_9HYPH</name>
<dbReference type="GO" id="GO:0004497">
    <property type="term" value="F:monooxygenase activity"/>
    <property type="evidence" value="ECO:0007669"/>
    <property type="project" value="UniProtKB-KW"/>
</dbReference>
<protein>
    <submittedName>
        <fullName evidence="2">FAD-dependent monooxygenase</fullName>
    </submittedName>
</protein>
<keyword evidence="3" id="KW-1185">Reference proteome</keyword>
<feature type="domain" description="FAD-binding" evidence="1">
    <location>
        <begin position="19"/>
        <end position="143"/>
    </location>
</feature>
<dbReference type="GO" id="GO:0071949">
    <property type="term" value="F:FAD binding"/>
    <property type="evidence" value="ECO:0007669"/>
    <property type="project" value="InterPro"/>
</dbReference>
<dbReference type="SUPFAM" id="SSF51905">
    <property type="entry name" value="FAD/NAD(P)-binding domain"/>
    <property type="match status" value="1"/>
</dbReference>
<organism evidence="2 3">
    <name type="scientific">Rhodomicrobium udaipurense</name>
    <dbReference type="NCBI Taxonomy" id="1202716"/>
    <lineage>
        <taxon>Bacteria</taxon>
        <taxon>Pseudomonadati</taxon>
        <taxon>Pseudomonadota</taxon>
        <taxon>Alphaproteobacteria</taxon>
        <taxon>Hyphomicrobiales</taxon>
        <taxon>Hyphomicrobiaceae</taxon>
        <taxon>Rhodomicrobium</taxon>
    </lineage>
</organism>
<accession>A0A8I1GE99</accession>
<sequence length="388" mass="41427">MDAVQALRDAGQGRGGMNYDAAVIGGGPAGAALATHLARAGRSVVVFEKEAVAHDKVCGEFLSHEGVGYLESLGLPVDELGALTLSHVRLAGTGEPVTARLPFEARSLSRRVLDEALLRLASSAGAEIRRGVRVKSVTGTMNGFALLPERGSEVFANAAFLASGKHDIKDFKRERGAHPECLAFKTYWRLQPEEAVALSGHIELILFRGGYAGLQPVEGGRANLCLIVRKDVYADRYGSWEAVLDALRHEAPHAGRRLSGAECLTERPLAIAGLPYGFLARSNGWLWRIGDQAAVIPSFSGDGMSIALHTAHRAAGIYLSGEGADVFQAALARDLSAQLRRATALSRLLVSPMGQKLAMNAAYMLPRMLSFGADWTRIPPRALDRAAS</sequence>
<reference evidence="2 3" key="1">
    <citation type="submission" date="2020-12" db="EMBL/GenBank/DDBJ databases">
        <title>Revised draft genomes of Rhodomicrobium vannielii ATCC 17100 and Rhodomicrobium udaipurense JA643.</title>
        <authorList>
            <person name="Conners E.M."/>
            <person name="Davenport E.J."/>
            <person name="Bose A."/>
        </authorList>
    </citation>
    <scope>NUCLEOTIDE SEQUENCE [LARGE SCALE GENOMIC DNA]</scope>
    <source>
        <strain evidence="2 3">JA643</strain>
    </source>
</reference>
<dbReference type="Proteomes" id="UP000623250">
    <property type="component" value="Unassembled WGS sequence"/>
</dbReference>
<dbReference type="RefSeq" id="WP_052036983.1">
    <property type="nucleotide sequence ID" value="NZ_JAEMUK010000009.1"/>
</dbReference>
<dbReference type="Pfam" id="PF01494">
    <property type="entry name" value="FAD_binding_3"/>
    <property type="match status" value="1"/>
</dbReference>
<dbReference type="InterPro" id="IPR036188">
    <property type="entry name" value="FAD/NAD-bd_sf"/>
</dbReference>
<dbReference type="PANTHER" id="PTHR42685:SF22">
    <property type="entry name" value="CONDITIONED MEDIUM FACTOR RECEPTOR 1"/>
    <property type="match status" value="1"/>
</dbReference>